<dbReference type="InterPro" id="IPR029055">
    <property type="entry name" value="Ntn_hydrolases_N"/>
</dbReference>
<dbReference type="InterPro" id="IPR023343">
    <property type="entry name" value="Penicillin_amidase_dom1"/>
</dbReference>
<keyword evidence="6" id="KW-0472">Membrane</keyword>
<feature type="active site" description="Nucleophile" evidence="4">
    <location>
        <position position="293"/>
    </location>
</feature>
<proteinExistence type="inferred from homology"/>
<evidence type="ECO:0000256" key="1">
    <source>
        <dbReference type="ARBA" id="ARBA00006586"/>
    </source>
</evidence>
<feature type="transmembrane region" description="Helical" evidence="6">
    <location>
        <begin position="7"/>
        <end position="23"/>
    </location>
</feature>
<keyword evidence="2" id="KW-0378">Hydrolase</keyword>
<evidence type="ECO:0000256" key="4">
    <source>
        <dbReference type="PIRSR" id="PIRSR001227-1"/>
    </source>
</evidence>
<dbReference type="CDD" id="cd03747">
    <property type="entry name" value="Ntn_PGA_like"/>
    <property type="match status" value="1"/>
</dbReference>
<feature type="binding site" evidence="5">
    <location>
        <position position="210"/>
    </location>
    <ligand>
        <name>Ca(2+)</name>
        <dbReference type="ChEBI" id="CHEBI:29108"/>
    </ligand>
</feature>
<feature type="binding site" evidence="5">
    <location>
        <position position="368"/>
    </location>
    <ligand>
        <name>Ca(2+)</name>
        <dbReference type="ChEBI" id="CHEBI:29108"/>
    </ligand>
</feature>
<organism evidence="7 8">
    <name type="scientific">Albibacterium bauzanense</name>
    <dbReference type="NCBI Taxonomy" id="653929"/>
    <lineage>
        <taxon>Bacteria</taxon>
        <taxon>Pseudomonadati</taxon>
        <taxon>Bacteroidota</taxon>
        <taxon>Sphingobacteriia</taxon>
        <taxon>Sphingobacteriales</taxon>
        <taxon>Sphingobacteriaceae</taxon>
        <taxon>Albibacterium</taxon>
    </lineage>
</organism>
<keyword evidence="6" id="KW-0812">Transmembrane</keyword>
<dbReference type="OrthoDB" id="9759796at2"/>
<reference evidence="7 8" key="1">
    <citation type="submission" date="2019-03" db="EMBL/GenBank/DDBJ databases">
        <title>Genomic Encyclopedia of Archaeal and Bacterial Type Strains, Phase II (KMG-II): from individual species to whole genera.</title>
        <authorList>
            <person name="Goeker M."/>
        </authorList>
    </citation>
    <scope>NUCLEOTIDE SEQUENCE [LARGE SCALE GENOMIC DNA]</scope>
    <source>
        <strain evidence="7 8">DSM 22554</strain>
    </source>
</reference>
<evidence type="ECO:0000256" key="5">
    <source>
        <dbReference type="PIRSR" id="PIRSR001227-2"/>
    </source>
</evidence>
<dbReference type="PANTHER" id="PTHR34218:SF4">
    <property type="entry name" value="ACYL-HOMOSERINE LACTONE ACYLASE QUIP"/>
    <property type="match status" value="1"/>
</dbReference>
<keyword evidence="5" id="KW-0106">Calcium</keyword>
<keyword evidence="5" id="KW-0479">Metal-binding</keyword>
<dbReference type="EMBL" id="SMGO01000003">
    <property type="protein sequence ID" value="TCK80715.1"/>
    <property type="molecule type" value="Genomic_DNA"/>
</dbReference>
<dbReference type="RefSeq" id="WP_132225301.1">
    <property type="nucleotide sequence ID" value="NZ_SMGO01000003.1"/>
</dbReference>
<dbReference type="InterPro" id="IPR043147">
    <property type="entry name" value="Penicillin_amidase_A-knob"/>
</dbReference>
<keyword evidence="3" id="KW-0865">Zymogen</keyword>
<comment type="cofactor">
    <cofactor evidence="5">
        <name>Ca(2+)</name>
        <dbReference type="ChEBI" id="CHEBI:29108"/>
    </cofactor>
    <text evidence="5">Binds 1 Ca(2+) ion per dimer.</text>
</comment>
<sequence>MQGTRLVKLVVFIAITGGLAFLFNSKIGDIPPLGKFLNPFTGFWQNAEDVEDITNQSFIKSGLQDSVRILIDEQGVPHIFAENEHDLYFAQGYITAKDRLWQMDFQTRYAAGRLSEVVGKKALELDRYQRRMGMVYGAEAMLKESLKDPQSKLIIEAYSEGINAYIEDLSPRDYPIEFKILNYKPEEWTPLNSALLLKLMSATLARGTNELAMNNILAKYGEEVTNDLFPNYPFNEDPIVPIGTPWNFNKDTPKPLISPSPLVSSIKNKDKDKQDFLLSSRLLTASKEENIGSNNWAIAGNRSSTGFPILANDPHLDLTLPSIWYQIQLHSPTVNVYGVSIPGAPNVIIGFNENIAWGVTNVGSDVLDWYKIQFKDDTHQEYLYNDKWEKTSQRVEEIKIRGEKSVLDTVYYTLQGPVSYAKNQKPADFGMANNIPVDYALKWVAHLPSNELRTFYELNKAKDYEGYRKALVYFSAPAQNFVFADRQGDISITSNGLFPLKEKRQGKFLLDGNDTTDLWVNRIPAEENPTVKNPERGYVSSANQWPVDQSYPYYLGWEFGSYERAHRINTQLETMHAADLKSFEALQTDNYSILAENVLDTLVHILQTDKGLNDTESKALALLAKWDRFYEANSIAASVFDTWYNTLNRMIWIDDFASDEELMRYPSRDRTVHLLLYEPTSPWFSNDSTKLTRDEVVSASFKDAIKQLGKSYGEFGNWEWGSVKKTHVPHLADIGGFGSKVLKVGGSKHTVNAMSESNGPSWRMIVLLGEKPKAFGVIPGGQSGNPGSKFYDNQIATWEKGELNELLFLENSDLNQQGIIKQIELKK</sequence>
<evidence type="ECO:0000256" key="3">
    <source>
        <dbReference type="ARBA" id="ARBA00023145"/>
    </source>
</evidence>
<dbReference type="InterPro" id="IPR043146">
    <property type="entry name" value="Penicillin_amidase_N_B-knob"/>
</dbReference>
<feature type="binding site" evidence="5">
    <location>
        <position position="365"/>
    </location>
    <ligand>
        <name>Ca(2+)</name>
        <dbReference type="ChEBI" id="CHEBI:29108"/>
    </ligand>
</feature>
<dbReference type="Gene3D" id="3.60.20.10">
    <property type="entry name" value="Glutamine Phosphoribosylpyrophosphate, subunit 1, domain 1"/>
    <property type="match status" value="1"/>
</dbReference>
<dbReference type="PIRSF" id="PIRSF001227">
    <property type="entry name" value="Pen_acylase"/>
    <property type="match status" value="1"/>
</dbReference>
<accession>A0A4R1LPG0</accession>
<dbReference type="Pfam" id="PF01804">
    <property type="entry name" value="Penicil_amidase"/>
    <property type="match status" value="1"/>
</dbReference>
<evidence type="ECO:0000256" key="6">
    <source>
        <dbReference type="SAM" id="Phobius"/>
    </source>
</evidence>
<dbReference type="GO" id="GO:0016811">
    <property type="term" value="F:hydrolase activity, acting on carbon-nitrogen (but not peptide) bonds, in linear amides"/>
    <property type="evidence" value="ECO:0007669"/>
    <property type="project" value="InterPro"/>
</dbReference>
<gene>
    <name evidence="7" type="ORF">C8N28_2462</name>
</gene>
<keyword evidence="8" id="KW-1185">Reference proteome</keyword>
<dbReference type="Gene3D" id="1.10.439.10">
    <property type="entry name" value="Penicillin Amidohydrolase, domain 1"/>
    <property type="match status" value="1"/>
</dbReference>
<comment type="caution">
    <text evidence="7">The sequence shown here is derived from an EMBL/GenBank/DDBJ whole genome shotgun (WGS) entry which is preliminary data.</text>
</comment>
<dbReference type="InterPro" id="IPR002692">
    <property type="entry name" value="S45"/>
</dbReference>
<keyword evidence="6" id="KW-1133">Transmembrane helix</keyword>
<dbReference type="SUPFAM" id="SSF56235">
    <property type="entry name" value="N-terminal nucleophile aminohydrolases (Ntn hydrolases)"/>
    <property type="match status" value="1"/>
</dbReference>
<evidence type="ECO:0000313" key="7">
    <source>
        <dbReference type="EMBL" id="TCK80715.1"/>
    </source>
</evidence>
<evidence type="ECO:0000313" key="8">
    <source>
        <dbReference type="Proteomes" id="UP000294616"/>
    </source>
</evidence>
<protein>
    <submittedName>
        <fullName evidence="7">Penicillin amidase</fullName>
    </submittedName>
</protein>
<dbReference type="Gene3D" id="2.30.120.10">
    <property type="match status" value="1"/>
</dbReference>
<dbReference type="GO" id="GO:0046872">
    <property type="term" value="F:metal ion binding"/>
    <property type="evidence" value="ECO:0007669"/>
    <property type="project" value="UniProtKB-KW"/>
</dbReference>
<dbReference type="PANTHER" id="PTHR34218">
    <property type="entry name" value="PEPTIDASE S45 PENICILLIN AMIDASE"/>
    <property type="match status" value="1"/>
</dbReference>
<dbReference type="AlphaFoldDB" id="A0A4R1LPG0"/>
<dbReference type="InterPro" id="IPR014395">
    <property type="entry name" value="Pen/GL7ACA/AHL_acylase"/>
</dbReference>
<evidence type="ECO:0000256" key="2">
    <source>
        <dbReference type="ARBA" id="ARBA00022801"/>
    </source>
</evidence>
<dbReference type="Proteomes" id="UP000294616">
    <property type="component" value="Unassembled WGS sequence"/>
</dbReference>
<name>A0A4R1LPG0_9SPHI</name>
<dbReference type="GO" id="GO:0017000">
    <property type="term" value="P:antibiotic biosynthetic process"/>
    <property type="evidence" value="ECO:0007669"/>
    <property type="project" value="InterPro"/>
</dbReference>
<comment type="similarity">
    <text evidence="1">Belongs to the peptidase S45 family.</text>
</comment>
<dbReference type="Gene3D" id="1.10.1400.10">
    <property type="match status" value="1"/>
</dbReference>